<dbReference type="AlphaFoldDB" id="A0A5C5RHW2"/>
<evidence type="ECO:0000313" key="7">
    <source>
        <dbReference type="EMBL" id="TWS22597.1"/>
    </source>
</evidence>
<gene>
    <name evidence="7" type="ORF">FK268_19265</name>
</gene>
<dbReference type="InterPro" id="IPR003807">
    <property type="entry name" value="DUF202"/>
</dbReference>
<feature type="domain" description="DUF202" evidence="6">
    <location>
        <begin position="6"/>
        <end position="59"/>
    </location>
</feature>
<dbReference type="Pfam" id="PF02656">
    <property type="entry name" value="DUF202"/>
    <property type="match status" value="1"/>
</dbReference>
<evidence type="ECO:0000256" key="5">
    <source>
        <dbReference type="SAM" id="Phobius"/>
    </source>
</evidence>
<comment type="caution">
    <text evidence="7">The sequence shown here is derived from an EMBL/GenBank/DDBJ whole genome shotgun (WGS) entry which is preliminary data.</text>
</comment>
<evidence type="ECO:0000256" key="2">
    <source>
        <dbReference type="ARBA" id="ARBA00022692"/>
    </source>
</evidence>
<name>A0A5C5RHW2_9ACTN</name>
<keyword evidence="3 5" id="KW-1133">Transmembrane helix</keyword>
<dbReference type="EMBL" id="VIGV01000008">
    <property type="protein sequence ID" value="TWS22597.1"/>
    <property type="molecule type" value="Genomic_DNA"/>
</dbReference>
<dbReference type="Proteomes" id="UP000319792">
    <property type="component" value="Unassembled WGS sequence"/>
</dbReference>
<evidence type="ECO:0000259" key="6">
    <source>
        <dbReference type="Pfam" id="PF02656"/>
    </source>
</evidence>
<organism evidence="7 8">
    <name type="scientific">Tsukamurella sputi</name>
    <dbReference type="NCBI Taxonomy" id="2591848"/>
    <lineage>
        <taxon>Bacteria</taxon>
        <taxon>Bacillati</taxon>
        <taxon>Actinomycetota</taxon>
        <taxon>Actinomycetes</taxon>
        <taxon>Mycobacteriales</taxon>
        <taxon>Tsukamurellaceae</taxon>
        <taxon>Tsukamurella</taxon>
    </lineage>
</organism>
<evidence type="ECO:0000256" key="1">
    <source>
        <dbReference type="ARBA" id="ARBA00004127"/>
    </source>
</evidence>
<feature type="transmembrane region" description="Helical" evidence="5">
    <location>
        <begin position="67"/>
        <end position="86"/>
    </location>
</feature>
<proteinExistence type="predicted"/>
<protein>
    <recommendedName>
        <fullName evidence="6">DUF202 domain-containing protein</fullName>
    </recommendedName>
</protein>
<dbReference type="GO" id="GO:0012505">
    <property type="term" value="C:endomembrane system"/>
    <property type="evidence" value="ECO:0007669"/>
    <property type="project" value="UniProtKB-SubCell"/>
</dbReference>
<evidence type="ECO:0000256" key="4">
    <source>
        <dbReference type="ARBA" id="ARBA00023136"/>
    </source>
</evidence>
<evidence type="ECO:0000256" key="3">
    <source>
        <dbReference type="ARBA" id="ARBA00022989"/>
    </source>
</evidence>
<sequence length="87" mass="8725">MSAPSTLAAERTQLARVRTVVAALLTSTIVARAALPHWPAAALTCLAVAVVAVGSRLHRAPLGPGRAAVLVAIVVALAVAGLVTTVR</sequence>
<evidence type="ECO:0000313" key="8">
    <source>
        <dbReference type="Proteomes" id="UP000319792"/>
    </source>
</evidence>
<keyword evidence="4 5" id="KW-0472">Membrane</keyword>
<reference evidence="7 8" key="1">
    <citation type="submission" date="2019-08" db="EMBL/GenBank/DDBJ databases">
        <title>Tsukamurella conjunctivitidis sp. nov., Tsukamurella assacharolytica sp. nov. and Tsukamurella sputae sp. nov. isolated from patients with conjunctivitis, bacteraemia (lymphoma) and respiratory infection (sputum) in Hong Kong.</title>
        <authorList>
            <person name="Fok K.M.N."/>
            <person name="Fong J.Y.H."/>
        </authorList>
    </citation>
    <scope>NUCLEOTIDE SEQUENCE [LARGE SCALE GENOMIC DNA]</scope>
    <source>
        <strain evidence="7 8">HKU70</strain>
    </source>
</reference>
<keyword evidence="2 5" id="KW-0812">Transmembrane</keyword>
<dbReference type="RefSeq" id="WP_146436997.1">
    <property type="nucleotide sequence ID" value="NZ_VIGV01000008.1"/>
</dbReference>
<feature type="transmembrane region" description="Helical" evidence="5">
    <location>
        <begin position="37"/>
        <end position="55"/>
    </location>
</feature>
<comment type="subcellular location">
    <subcellularLocation>
        <location evidence="1">Endomembrane system</location>
        <topology evidence="1">Multi-pass membrane protein</topology>
    </subcellularLocation>
</comment>
<keyword evidence="8" id="KW-1185">Reference proteome</keyword>
<accession>A0A5C5RHW2</accession>